<feature type="transmembrane region" description="Helical" evidence="6">
    <location>
        <begin position="99"/>
        <end position="119"/>
    </location>
</feature>
<sequence>MSQLDRYLFSQSIKPLMLITICVTAIVWLTQILQRVDLMVEDGGTLSAFLKVTVLIIPNLLAVVTPFTLFATALFILNRLKGDSEIAVMSASGASTFRVARPLLALALLGTVLSFYLNLDLMPRSYRVLKDTVQTVRSDIAKSLIRAGEFTTVVDGLMVYAEEVRPGGQYLGMLIYDERNPTRPTTYMAEAGLYRNTVFGPRLHLARGNFQQPGNDGKVNVTGFTETAVDLTQYQRSAGPGYREPTERYISELLYPDMSVPYDIQQEGVLKAEGHARLSNPFYNILFVLIAMLALIKGPFNRNGYSRRILYASGIAIFLRVIGFTLENAAASTPAMNIVQYILPIGGSIVCLAILVGLPRLGLRRSRRDLTNKLYPRRAH</sequence>
<dbReference type="EMBL" id="BMGH01000001">
    <property type="protein sequence ID" value="GGD04862.1"/>
    <property type="molecule type" value="Genomic_DNA"/>
</dbReference>
<keyword evidence="5 6" id="KW-0472">Membrane</keyword>
<comment type="caution">
    <text evidence="7">The sequence shown here is derived from an EMBL/GenBank/DDBJ whole genome shotgun (WGS) entry which is preliminary data.</text>
</comment>
<gene>
    <name evidence="7" type="ORF">GCM10011342_12280</name>
</gene>
<feature type="transmembrane region" description="Helical" evidence="6">
    <location>
        <begin position="338"/>
        <end position="358"/>
    </location>
</feature>
<dbReference type="RefSeq" id="WP_188160377.1">
    <property type="nucleotide sequence ID" value="NZ_BMGH01000001.1"/>
</dbReference>
<dbReference type="PANTHER" id="PTHR33529">
    <property type="entry name" value="SLR0882 PROTEIN-RELATED"/>
    <property type="match status" value="1"/>
</dbReference>
<dbReference type="GO" id="GO:0043190">
    <property type="term" value="C:ATP-binding cassette (ABC) transporter complex"/>
    <property type="evidence" value="ECO:0007669"/>
    <property type="project" value="TreeGrafter"/>
</dbReference>
<evidence type="ECO:0000256" key="6">
    <source>
        <dbReference type="SAM" id="Phobius"/>
    </source>
</evidence>
<evidence type="ECO:0000313" key="8">
    <source>
        <dbReference type="Proteomes" id="UP000613582"/>
    </source>
</evidence>
<dbReference type="PANTHER" id="PTHR33529:SF6">
    <property type="entry name" value="YJGP_YJGQ FAMILY PERMEASE"/>
    <property type="match status" value="1"/>
</dbReference>
<evidence type="ECO:0000256" key="5">
    <source>
        <dbReference type="ARBA" id="ARBA00023136"/>
    </source>
</evidence>
<keyword evidence="8" id="KW-1185">Reference proteome</keyword>
<evidence type="ECO:0008006" key="9">
    <source>
        <dbReference type="Google" id="ProtNLM"/>
    </source>
</evidence>
<organism evidence="7 8">
    <name type="scientific">Aquisalinus flavus</name>
    <dbReference type="NCBI Taxonomy" id="1526572"/>
    <lineage>
        <taxon>Bacteria</taxon>
        <taxon>Pseudomonadati</taxon>
        <taxon>Pseudomonadota</taxon>
        <taxon>Alphaproteobacteria</taxon>
        <taxon>Parvularculales</taxon>
        <taxon>Parvularculaceae</taxon>
        <taxon>Aquisalinus</taxon>
    </lineage>
</organism>
<keyword evidence="3 6" id="KW-0812">Transmembrane</keyword>
<comment type="subcellular location">
    <subcellularLocation>
        <location evidence="1">Cell membrane</location>
        <topology evidence="1">Multi-pass membrane protein</topology>
    </subcellularLocation>
</comment>
<dbReference type="AlphaFoldDB" id="A0A8J2V5Q2"/>
<feature type="transmembrane region" description="Helical" evidence="6">
    <location>
        <begin position="53"/>
        <end position="78"/>
    </location>
</feature>
<dbReference type="Proteomes" id="UP000613582">
    <property type="component" value="Unassembled WGS sequence"/>
</dbReference>
<accession>A0A8J2V5Q2</accession>
<reference evidence="7" key="2">
    <citation type="submission" date="2020-09" db="EMBL/GenBank/DDBJ databases">
        <authorList>
            <person name="Sun Q."/>
            <person name="Zhou Y."/>
        </authorList>
    </citation>
    <scope>NUCLEOTIDE SEQUENCE</scope>
    <source>
        <strain evidence="7">CGMCC 1.12921</strain>
    </source>
</reference>
<reference evidence="7" key="1">
    <citation type="journal article" date="2014" name="Int. J. Syst. Evol. Microbiol.">
        <title>Complete genome sequence of Corynebacterium casei LMG S-19264T (=DSM 44701T), isolated from a smear-ripened cheese.</title>
        <authorList>
            <consortium name="US DOE Joint Genome Institute (JGI-PGF)"/>
            <person name="Walter F."/>
            <person name="Albersmeier A."/>
            <person name="Kalinowski J."/>
            <person name="Ruckert C."/>
        </authorList>
    </citation>
    <scope>NUCLEOTIDE SEQUENCE</scope>
    <source>
        <strain evidence="7">CGMCC 1.12921</strain>
    </source>
</reference>
<feature type="transmembrane region" description="Helical" evidence="6">
    <location>
        <begin position="282"/>
        <end position="300"/>
    </location>
</feature>
<dbReference type="InterPro" id="IPR005495">
    <property type="entry name" value="LptG/LptF_permease"/>
</dbReference>
<keyword evidence="4 6" id="KW-1133">Transmembrane helix</keyword>
<feature type="transmembrane region" description="Helical" evidence="6">
    <location>
        <begin position="309"/>
        <end position="326"/>
    </location>
</feature>
<dbReference type="Pfam" id="PF03739">
    <property type="entry name" value="LptF_LptG"/>
    <property type="match status" value="1"/>
</dbReference>
<evidence type="ECO:0000256" key="3">
    <source>
        <dbReference type="ARBA" id="ARBA00022692"/>
    </source>
</evidence>
<proteinExistence type="predicted"/>
<evidence type="ECO:0000313" key="7">
    <source>
        <dbReference type="EMBL" id="GGD04862.1"/>
    </source>
</evidence>
<dbReference type="GO" id="GO:0015920">
    <property type="term" value="P:lipopolysaccharide transport"/>
    <property type="evidence" value="ECO:0007669"/>
    <property type="project" value="TreeGrafter"/>
</dbReference>
<name>A0A8J2V5Q2_9PROT</name>
<evidence type="ECO:0000256" key="1">
    <source>
        <dbReference type="ARBA" id="ARBA00004651"/>
    </source>
</evidence>
<evidence type="ECO:0000256" key="4">
    <source>
        <dbReference type="ARBA" id="ARBA00022989"/>
    </source>
</evidence>
<keyword evidence="2" id="KW-1003">Cell membrane</keyword>
<feature type="transmembrane region" description="Helical" evidence="6">
    <location>
        <begin position="12"/>
        <end position="33"/>
    </location>
</feature>
<protein>
    <recommendedName>
        <fullName evidence="9">Lipopolysaccharide export system permease protein LptF</fullName>
    </recommendedName>
</protein>
<evidence type="ECO:0000256" key="2">
    <source>
        <dbReference type="ARBA" id="ARBA00022475"/>
    </source>
</evidence>